<sequence length="153" mass="16078">MLVVVLLVVREDVAGVGLVHDEDVIEGFASDAADDAFAVRVHTGSLRRTFDDLHLFGPKDGIGGLAVLVIAVAQQEAQGLDAYAQVGGEIPRLLHRPVPYRVGGAPGDVQSPGAVLEEHQRVQPPAEDGVDVEEVCRDDPLGLCGQELASRGA</sequence>
<name>A0ABP4HPU2_9ACTN</name>
<evidence type="ECO:0000313" key="2">
    <source>
        <dbReference type="Proteomes" id="UP001500282"/>
    </source>
</evidence>
<dbReference type="Proteomes" id="UP001500282">
    <property type="component" value="Unassembled WGS sequence"/>
</dbReference>
<protein>
    <submittedName>
        <fullName evidence="1">Uncharacterized protein</fullName>
    </submittedName>
</protein>
<keyword evidence="2" id="KW-1185">Reference proteome</keyword>
<organism evidence="1 2">
    <name type="scientific">Streptomyces javensis</name>
    <dbReference type="NCBI Taxonomy" id="114698"/>
    <lineage>
        <taxon>Bacteria</taxon>
        <taxon>Bacillati</taxon>
        <taxon>Actinomycetota</taxon>
        <taxon>Actinomycetes</taxon>
        <taxon>Kitasatosporales</taxon>
        <taxon>Streptomycetaceae</taxon>
        <taxon>Streptomyces</taxon>
        <taxon>Streptomyces violaceusniger group</taxon>
    </lineage>
</organism>
<reference evidence="2" key="1">
    <citation type="journal article" date="2019" name="Int. J. Syst. Evol. Microbiol.">
        <title>The Global Catalogue of Microorganisms (GCM) 10K type strain sequencing project: providing services to taxonomists for standard genome sequencing and annotation.</title>
        <authorList>
            <consortium name="The Broad Institute Genomics Platform"/>
            <consortium name="The Broad Institute Genome Sequencing Center for Infectious Disease"/>
            <person name="Wu L."/>
            <person name="Ma J."/>
        </authorList>
    </citation>
    <scope>NUCLEOTIDE SEQUENCE [LARGE SCALE GENOMIC DNA]</scope>
    <source>
        <strain evidence="2">JCM 11448</strain>
    </source>
</reference>
<evidence type="ECO:0000313" key="1">
    <source>
        <dbReference type="EMBL" id="GAA1274489.1"/>
    </source>
</evidence>
<comment type="caution">
    <text evidence="1">The sequence shown here is derived from an EMBL/GenBank/DDBJ whole genome shotgun (WGS) entry which is preliminary data.</text>
</comment>
<proteinExistence type="predicted"/>
<gene>
    <name evidence="1" type="ORF">GCM10009579_36810</name>
</gene>
<accession>A0ABP4HPU2</accession>
<dbReference type="EMBL" id="BAAAIH010000018">
    <property type="protein sequence ID" value="GAA1274489.1"/>
    <property type="molecule type" value="Genomic_DNA"/>
</dbReference>